<evidence type="ECO:0000256" key="7">
    <source>
        <dbReference type="ARBA" id="ARBA00022723"/>
    </source>
</evidence>
<comment type="cofactor">
    <cofactor evidence="2">
        <name>Zn(2+)</name>
        <dbReference type="ChEBI" id="CHEBI:29105"/>
    </cofactor>
</comment>
<keyword evidence="8 14" id="KW-0378">Hydrolase</keyword>
<dbReference type="OrthoDB" id="9794842at2"/>
<dbReference type="AlphaFoldDB" id="A0A1G5SG42"/>
<evidence type="ECO:0000256" key="4">
    <source>
        <dbReference type="ARBA" id="ARBA00007553"/>
    </source>
</evidence>
<dbReference type="NCBIfam" id="NF008758">
    <property type="entry name" value="PRK11789.1"/>
    <property type="match status" value="1"/>
</dbReference>
<evidence type="ECO:0000256" key="11">
    <source>
        <dbReference type="ARBA" id="ARBA00039257"/>
    </source>
</evidence>
<dbReference type="GO" id="GO:0008745">
    <property type="term" value="F:N-acetylmuramoyl-L-alanine amidase activity"/>
    <property type="evidence" value="ECO:0007669"/>
    <property type="project" value="UniProtKB-EC"/>
</dbReference>
<gene>
    <name evidence="14" type="primary">ampD</name>
    <name evidence="14" type="ORF">NSMM_470036</name>
</gene>
<dbReference type="InterPro" id="IPR002502">
    <property type="entry name" value="Amidase_domain"/>
</dbReference>
<comment type="catalytic activity">
    <reaction evidence="1">
        <text>Hydrolyzes the link between N-acetylmuramoyl residues and L-amino acid residues in certain cell-wall glycopeptides.</text>
        <dbReference type="EC" id="3.5.1.28"/>
    </reaction>
</comment>
<comment type="similarity">
    <text evidence="4">Belongs to the N-acetylmuramoyl-L-alanine amidase 2 family.</text>
</comment>
<comment type="subcellular location">
    <subcellularLocation>
        <location evidence="3">Cytoplasm</location>
    </subcellularLocation>
</comment>
<proteinExistence type="inferred from homology"/>
<dbReference type="InterPro" id="IPR051206">
    <property type="entry name" value="NAMLAA_amidase_2"/>
</dbReference>
<evidence type="ECO:0000256" key="9">
    <source>
        <dbReference type="ARBA" id="ARBA00022833"/>
    </source>
</evidence>
<name>A0A1G5SG42_9PROT</name>
<dbReference type="GO" id="GO:0071555">
    <property type="term" value="P:cell wall organization"/>
    <property type="evidence" value="ECO:0007669"/>
    <property type="project" value="UniProtKB-KW"/>
</dbReference>
<evidence type="ECO:0000259" key="13">
    <source>
        <dbReference type="SMART" id="SM00644"/>
    </source>
</evidence>
<evidence type="ECO:0000256" key="12">
    <source>
        <dbReference type="ARBA" id="ARBA00042615"/>
    </source>
</evidence>
<keyword evidence="9" id="KW-0862">Zinc</keyword>
<accession>A0A1G5SG42</accession>
<dbReference type="SUPFAM" id="SSF55846">
    <property type="entry name" value="N-acetylmuramoyl-L-alanine amidase-like"/>
    <property type="match status" value="1"/>
</dbReference>
<feature type="domain" description="N-acetylmuramoyl-L-alanine amidase" evidence="13">
    <location>
        <begin position="17"/>
        <end position="165"/>
    </location>
</feature>
<organism evidence="14 15">
    <name type="scientific">Nitrosomonas mobilis</name>
    <dbReference type="NCBI Taxonomy" id="51642"/>
    <lineage>
        <taxon>Bacteria</taxon>
        <taxon>Pseudomonadati</taxon>
        <taxon>Pseudomonadota</taxon>
        <taxon>Betaproteobacteria</taxon>
        <taxon>Nitrosomonadales</taxon>
        <taxon>Nitrosomonadaceae</taxon>
        <taxon>Nitrosomonas</taxon>
    </lineage>
</organism>
<keyword evidence="6" id="KW-0963">Cytoplasm</keyword>
<dbReference type="Gene3D" id="3.40.80.10">
    <property type="entry name" value="Peptidoglycan recognition protein-like"/>
    <property type="match status" value="1"/>
</dbReference>
<dbReference type="STRING" id="51642.NSMM_470036"/>
<evidence type="ECO:0000313" key="15">
    <source>
        <dbReference type="Proteomes" id="UP000198729"/>
    </source>
</evidence>
<evidence type="ECO:0000256" key="6">
    <source>
        <dbReference type="ARBA" id="ARBA00022490"/>
    </source>
</evidence>
<dbReference type="GO" id="GO:0009253">
    <property type="term" value="P:peptidoglycan catabolic process"/>
    <property type="evidence" value="ECO:0007669"/>
    <property type="project" value="InterPro"/>
</dbReference>
<dbReference type="Pfam" id="PF01510">
    <property type="entry name" value="Amidase_2"/>
    <property type="match status" value="1"/>
</dbReference>
<evidence type="ECO:0000313" key="14">
    <source>
        <dbReference type="EMBL" id="SCZ85967.1"/>
    </source>
</evidence>
<keyword evidence="7" id="KW-0479">Metal-binding</keyword>
<reference evidence="14 15" key="1">
    <citation type="submission" date="2016-10" db="EMBL/GenBank/DDBJ databases">
        <authorList>
            <person name="de Groot N.N."/>
        </authorList>
    </citation>
    <scope>NUCLEOTIDE SEQUENCE [LARGE SCALE GENOMIC DNA]</scope>
    <source>
        <strain evidence="14">1</strain>
    </source>
</reference>
<evidence type="ECO:0000256" key="10">
    <source>
        <dbReference type="ARBA" id="ARBA00023316"/>
    </source>
</evidence>
<dbReference type="SMART" id="SM00644">
    <property type="entry name" value="Ami_2"/>
    <property type="match status" value="1"/>
</dbReference>
<keyword evidence="10" id="KW-0961">Cell wall biogenesis/degradation</keyword>
<keyword evidence="15" id="KW-1185">Reference proteome</keyword>
<sequence length="197" mass="22078">MKINTVGLLVDATHIPSPNCDARPDDTDISLLVIHHISLPPEEFGGDGVIELFTNRLDSAVHPYYQSLQGVRVSAHFFIRRSGEIIQFVPCLLRAWHAGVSCWKERTCCNDFSIGIELEGSENQPFTPVQYVQLARLTASLLTTYPIHDIAGHATIAPQRKTDPGHHFDWQGYRQALLTQKIVCDLTDQIAITIHRV</sequence>
<evidence type="ECO:0000256" key="2">
    <source>
        <dbReference type="ARBA" id="ARBA00001947"/>
    </source>
</evidence>
<dbReference type="EC" id="3.5.1.28" evidence="5"/>
<dbReference type="RefSeq" id="WP_090286688.1">
    <property type="nucleotide sequence ID" value="NZ_FMWO01000055.1"/>
</dbReference>
<dbReference type="GO" id="GO:0046872">
    <property type="term" value="F:metal ion binding"/>
    <property type="evidence" value="ECO:0007669"/>
    <property type="project" value="UniProtKB-KW"/>
</dbReference>
<dbReference type="EMBL" id="FMWO01000055">
    <property type="protein sequence ID" value="SCZ85967.1"/>
    <property type="molecule type" value="Genomic_DNA"/>
</dbReference>
<dbReference type="GO" id="GO:0005737">
    <property type="term" value="C:cytoplasm"/>
    <property type="evidence" value="ECO:0007669"/>
    <property type="project" value="UniProtKB-SubCell"/>
</dbReference>
<evidence type="ECO:0000256" key="5">
    <source>
        <dbReference type="ARBA" id="ARBA00011901"/>
    </source>
</evidence>
<dbReference type="GO" id="GO:0009254">
    <property type="term" value="P:peptidoglycan turnover"/>
    <property type="evidence" value="ECO:0007669"/>
    <property type="project" value="TreeGrafter"/>
</dbReference>
<evidence type="ECO:0000256" key="3">
    <source>
        <dbReference type="ARBA" id="ARBA00004496"/>
    </source>
</evidence>
<dbReference type="InterPro" id="IPR036505">
    <property type="entry name" value="Amidase/PGRP_sf"/>
</dbReference>
<protein>
    <recommendedName>
        <fullName evidence="11">1,6-anhydro-N-acetylmuramyl-L-alanine amidase AmpD</fullName>
        <ecNumber evidence="5">3.5.1.28</ecNumber>
    </recommendedName>
    <alternativeName>
        <fullName evidence="12">N-acetylmuramoyl-L-alanine amidase</fullName>
    </alternativeName>
</protein>
<dbReference type="PANTHER" id="PTHR30417">
    <property type="entry name" value="N-ACETYLMURAMOYL-L-ALANINE AMIDASE AMID"/>
    <property type="match status" value="1"/>
</dbReference>
<dbReference type="Proteomes" id="UP000198729">
    <property type="component" value="Unassembled WGS sequence"/>
</dbReference>
<evidence type="ECO:0000256" key="8">
    <source>
        <dbReference type="ARBA" id="ARBA00022801"/>
    </source>
</evidence>
<evidence type="ECO:0000256" key="1">
    <source>
        <dbReference type="ARBA" id="ARBA00001561"/>
    </source>
</evidence>
<dbReference type="PANTHER" id="PTHR30417:SF4">
    <property type="entry name" value="1,6-ANHYDRO-N-ACETYLMURAMYL-L-ALANINE AMIDASE AMPD"/>
    <property type="match status" value="1"/>
</dbReference>
<dbReference type="CDD" id="cd06583">
    <property type="entry name" value="PGRP"/>
    <property type="match status" value="1"/>
</dbReference>